<sequence>MATDAEVSWSTVVKRGTTRETVFPIFIMEREIVTKEEAYANPIKEEEMYHCLIQSINPAHLRSIQRVRALWRVYLHSNEARAKLLIEGITVRAKSVDCKETNPFSLKHRMQNMNNTLITIKDIPESADDSIIVEFLTNAGCKTVGRVNHRKIRYNNRLTNCSNGDRLIYIEQKPTKAIQRNVKIGTHWARVFYNGQELDREQITHTASDQNKANDDTQTAVSTPTTESNMDFIDRAYEEHVSQTGKENNTSTMGESPNTEDKQKQSEESESDDKSTEPTTKKDKKKKKKKKQGKKKQDDNTKEDDTPVMQKEKPRQRSNSLGDMDEAKVSSILKYLRKGKESQPAKRPREPSSSSETAQTLPTKKAQMEDLQQRESSFAEEETQTAVT</sequence>
<feature type="compositionally biased region" description="Polar residues" evidence="1">
    <location>
        <begin position="205"/>
        <end position="229"/>
    </location>
</feature>
<name>A0A6P4ZE60_BRABE</name>
<evidence type="ECO:0000313" key="2">
    <source>
        <dbReference type="Proteomes" id="UP000515135"/>
    </source>
</evidence>
<dbReference type="Proteomes" id="UP000515135">
    <property type="component" value="Unplaced"/>
</dbReference>
<feature type="region of interest" description="Disordered" evidence="1">
    <location>
        <begin position="205"/>
        <end position="388"/>
    </location>
</feature>
<dbReference type="OrthoDB" id="10017372at2759"/>
<dbReference type="RefSeq" id="XP_019634983.1">
    <property type="nucleotide sequence ID" value="XM_019779424.1"/>
</dbReference>
<evidence type="ECO:0000256" key="1">
    <source>
        <dbReference type="SAM" id="MobiDB-lite"/>
    </source>
</evidence>
<dbReference type="AlphaFoldDB" id="A0A6P4ZE60"/>
<keyword evidence="2" id="KW-1185">Reference proteome</keyword>
<gene>
    <name evidence="3" type="primary">LOC109477971</name>
</gene>
<feature type="compositionally biased region" description="Basic and acidic residues" evidence="1">
    <location>
        <begin position="232"/>
        <end position="241"/>
    </location>
</feature>
<protein>
    <submittedName>
        <fullName evidence="3">Uncharacterized protein LOC109477971</fullName>
    </submittedName>
</protein>
<reference evidence="3" key="1">
    <citation type="submission" date="2025-08" db="UniProtKB">
        <authorList>
            <consortium name="RefSeq"/>
        </authorList>
    </citation>
    <scope>IDENTIFICATION</scope>
    <source>
        <tissue evidence="3">Gonad</tissue>
    </source>
</reference>
<proteinExistence type="predicted"/>
<evidence type="ECO:0000313" key="3">
    <source>
        <dbReference type="RefSeq" id="XP_019634983.1"/>
    </source>
</evidence>
<feature type="compositionally biased region" description="Basic and acidic residues" evidence="1">
    <location>
        <begin position="259"/>
        <end position="281"/>
    </location>
</feature>
<organism evidence="2 3">
    <name type="scientific">Branchiostoma belcheri</name>
    <name type="common">Amphioxus</name>
    <dbReference type="NCBI Taxonomy" id="7741"/>
    <lineage>
        <taxon>Eukaryota</taxon>
        <taxon>Metazoa</taxon>
        <taxon>Chordata</taxon>
        <taxon>Cephalochordata</taxon>
        <taxon>Leptocardii</taxon>
        <taxon>Amphioxiformes</taxon>
        <taxon>Branchiostomatidae</taxon>
        <taxon>Branchiostoma</taxon>
    </lineage>
</organism>
<feature type="compositionally biased region" description="Polar residues" evidence="1">
    <location>
        <begin position="351"/>
        <end position="362"/>
    </location>
</feature>
<feature type="compositionally biased region" description="Basic and acidic residues" evidence="1">
    <location>
        <begin position="295"/>
        <end position="315"/>
    </location>
</feature>
<accession>A0A6P4ZE60</accession>
<dbReference type="KEGG" id="bbel:109477971"/>
<feature type="compositionally biased region" description="Basic and acidic residues" evidence="1">
    <location>
        <begin position="338"/>
        <end position="350"/>
    </location>
</feature>
<feature type="compositionally biased region" description="Acidic residues" evidence="1">
    <location>
        <begin position="378"/>
        <end position="388"/>
    </location>
</feature>
<feature type="compositionally biased region" description="Basic residues" evidence="1">
    <location>
        <begin position="282"/>
        <end position="294"/>
    </location>
</feature>
<feature type="compositionally biased region" description="Polar residues" evidence="1">
    <location>
        <begin position="242"/>
        <end position="257"/>
    </location>
</feature>
<dbReference type="GeneID" id="109477971"/>